<dbReference type="SUPFAM" id="SSF53335">
    <property type="entry name" value="S-adenosyl-L-methionine-dependent methyltransferases"/>
    <property type="match status" value="2"/>
</dbReference>
<dbReference type="Gene3D" id="3.40.50.150">
    <property type="entry name" value="Vaccinia Virus protein VP39"/>
    <property type="match status" value="1"/>
</dbReference>
<name>A0AAE1ET99_PETCI</name>
<sequence>MALDTWRTLFRECLGGRGSQYCEEVVPLLAAVDQGVKPSLLWDVCTADTSGLLALLNQARAKGLLGSKLVLVELGLDVFIVNLPAVTRTLVNIIAAAPTWLIDISGSEPKVASSENHQEFHTYLTSIIAQLNIGSTDAGMTDSSMGSLSTQNGDVNSPNSSTTTNTPQAPPPPPSDTSVGEIKAVEVKLPEDLNLSTIFGCMLGYPHIYWWQGESGGNSLSGMPLKVFKLSAECAVDGSVVELFSFSIPEALEGDLRPGIEHWGNVTNIRIEQAASFSNASFKHGSLPEAWNYASLARVSCPRDPNAQDTWSRLTNALVDRWHLPMINDQARNSGFKRAIERAVTEGHHTVLDIGSGTGLLSLYAKKAGATEVYACEVDKFMCEMGKDILKLNDGFSNISILYKHSNNINIPQDIPQRVSLVVSETVDAGLLGEHILTTLQHTWHHLLLPPPTSLLPLEAATSTTTTTLETNATPLQEEVNGIQEKANDIKKIAKKIPEKASITQEKVSGSQEKAQKIPEKATGIQKQRYTKNVKKEAKNVQEKANGIQERNASEVKKKSKNIRKRAKSIPAEISGVQNQFNVNQEKAYVGQKRDTKADAVSCQPLQSSLNSDAVTGDASADKKLGNRSKHTHCEDGPNNAANDTASDIENGLPLPTCGRVIPSKAEVFIALISCEYIAKQTRLIDNNFSYFKNKTVCVKLDEPYMSEKLSQVPGGFKLLSKWTHITTINFNSIDDIMRHQQGNINGTRDIQCTESGTVDAIVLAFTLHLDDTVCINTFPETLHTQWENAVYPISHPTHLEASDRVAVNVECEGVMRLSVHESYLPSDATGENNLYLQASALRFLNSNKFTSAFTSAAESIATKLGTDSKSITATDSRRPLVICDATPFPVAGLRLLSLRPHSRLYVEEEEVQRALVEVGVEAGLSEDLEEAVDVLFLWPTTEEGTLKDDFVKKILLYRLMLSEEGMVFPQEVDLVVGVVGSPALTSMTRVDDANTCGARLAEVFNLVQVMNVLLFLFVETGALRLMQVLEEL</sequence>
<protein>
    <submittedName>
        <fullName evidence="3">Uncharacterized protein</fullName>
    </submittedName>
</protein>
<dbReference type="Pfam" id="PF06325">
    <property type="entry name" value="PrmA"/>
    <property type="match status" value="1"/>
</dbReference>
<dbReference type="Proteomes" id="UP001286313">
    <property type="component" value="Unassembled WGS sequence"/>
</dbReference>
<accession>A0AAE1ET99</accession>
<dbReference type="InterPro" id="IPR020596">
    <property type="entry name" value="rRNA_Ade_Mease_Trfase_CS"/>
</dbReference>
<dbReference type="EMBL" id="JAWQEG010004572">
    <property type="protein sequence ID" value="KAK3861056.1"/>
    <property type="molecule type" value="Genomic_DNA"/>
</dbReference>
<feature type="region of interest" description="Disordered" evidence="2">
    <location>
        <begin position="140"/>
        <end position="179"/>
    </location>
</feature>
<dbReference type="PANTHER" id="PTHR11006:SF60">
    <property type="entry name" value="PROTEIN ARGININE N-METHYLTRANSFERASE 9"/>
    <property type="match status" value="1"/>
</dbReference>
<proteinExistence type="predicted"/>
<dbReference type="InterPro" id="IPR025799">
    <property type="entry name" value="Arg_MeTrfase"/>
</dbReference>
<evidence type="ECO:0000256" key="1">
    <source>
        <dbReference type="ARBA" id="ARBA00022691"/>
    </source>
</evidence>
<feature type="region of interest" description="Disordered" evidence="2">
    <location>
        <begin position="610"/>
        <end position="648"/>
    </location>
</feature>
<dbReference type="GO" id="GO:0016274">
    <property type="term" value="F:protein-arginine N-methyltransferase activity"/>
    <property type="evidence" value="ECO:0007669"/>
    <property type="project" value="InterPro"/>
</dbReference>
<dbReference type="GO" id="GO:0042054">
    <property type="term" value="F:histone methyltransferase activity"/>
    <property type="evidence" value="ECO:0007669"/>
    <property type="project" value="TreeGrafter"/>
</dbReference>
<keyword evidence="1" id="KW-0949">S-adenosyl-L-methionine</keyword>
<evidence type="ECO:0000256" key="2">
    <source>
        <dbReference type="SAM" id="MobiDB-lite"/>
    </source>
</evidence>
<keyword evidence="4" id="KW-1185">Reference proteome</keyword>
<feature type="compositionally biased region" description="Polar residues" evidence="2">
    <location>
        <begin position="141"/>
        <end position="155"/>
    </location>
</feature>
<dbReference type="Pfam" id="PF14953">
    <property type="entry name" value="DUF4504"/>
    <property type="match status" value="1"/>
</dbReference>
<feature type="region of interest" description="Disordered" evidence="2">
    <location>
        <begin position="544"/>
        <end position="567"/>
    </location>
</feature>
<evidence type="ECO:0000313" key="3">
    <source>
        <dbReference type="EMBL" id="KAK3861056.1"/>
    </source>
</evidence>
<feature type="compositionally biased region" description="Low complexity" evidence="2">
    <location>
        <begin position="156"/>
        <end position="167"/>
    </location>
</feature>
<dbReference type="PROSITE" id="PS01131">
    <property type="entry name" value="RRNA_A_DIMETH"/>
    <property type="match status" value="1"/>
</dbReference>
<dbReference type="InterPro" id="IPR029063">
    <property type="entry name" value="SAM-dependent_MTases_sf"/>
</dbReference>
<reference evidence="3" key="1">
    <citation type="submission" date="2023-10" db="EMBL/GenBank/DDBJ databases">
        <title>Genome assemblies of two species of porcelain crab, Petrolisthes cinctipes and Petrolisthes manimaculis (Anomura: Porcellanidae).</title>
        <authorList>
            <person name="Angst P."/>
        </authorList>
    </citation>
    <scope>NUCLEOTIDE SEQUENCE</scope>
    <source>
        <strain evidence="3">PB745_01</strain>
        <tissue evidence="3">Gill</tissue>
    </source>
</reference>
<gene>
    <name evidence="3" type="ORF">Pcinc_032941</name>
</gene>
<evidence type="ECO:0000313" key="4">
    <source>
        <dbReference type="Proteomes" id="UP001286313"/>
    </source>
</evidence>
<organism evidence="3 4">
    <name type="scientific">Petrolisthes cinctipes</name>
    <name type="common">Flat porcelain crab</name>
    <dbReference type="NCBI Taxonomy" id="88211"/>
    <lineage>
        <taxon>Eukaryota</taxon>
        <taxon>Metazoa</taxon>
        <taxon>Ecdysozoa</taxon>
        <taxon>Arthropoda</taxon>
        <taxon>Crustacea</taxon>
        <taxon>Multicrustacea</taxon>
        <taxon>Malacostraca</taxon>
        <taxon>Eumalacostraca</taxon>
        <taxon>Eucarida</taxon>
        <taxon>Decapoda</taxon>
        <taxon>Pleocyemata</taxon>
        <taxon>Anomura</taxon>
        <taxon>Galatheoidea</taxon>
        <taxon>Porcellanidae</taxon>
        <taxon>Petrolisthes</taxon>
    </lineage>
</organism>
<dbReference type="PANTHER" id="PTHR11006">
    <property type="entry name" value="PROTEIN ARGININE N-METHYLTRANSFERASE"/>
    <property type="match status" value="1"/>
</dbReference>
<dbReference type="GO" id="GO:0005634">
    <property type="term" value="C:nucleus"/>
    <property type="evidence" value="ECO:0007669"/>
    <property type="project" value="TreeGrafter"/>
</dbReference>
<comment type="caution">
    <text evidence="3">The sequence shown here is derived from an EMBL/GenBank/DDBJ whole genome shotgun (WGS) entry which is preliminary data.</text>
</comment>
<feature type="compositionally biased region" description="Basic residues" evidence="2">
    <location>
        <begin position="558"/>
        <end position="567"/>
    </location>
</feature>
<dbReference type="GO" id="GO:0000179">
    <property type="term" value="F:rRNA (adenine-N6,N6-)-dimethyltransferase activity"/>
    <property type="evidence" value="ECO:0007669"/>
    <property type="project" value="InterPro"/>
</dbReference>
<dbReference type="Gene3D" id="2.70.160.11">
    <property type="entry name" value="Hnrnp arginine n-methyltransferase1"/>
    <property type="match status" value="1"/>
</dbReference>
<dbReference type="AlphaFoldDB" id="A0AAE1ET99"/>
<dbReference type="CDD" id="cd02440">
    <property type="entry name" value="AdoMet_MTases"/>
    <property type="match status" value="1"/>
</dbReference>
<dbReference type="InterPro" id="IPR027850">
    <property type="entry name" value="DUF4504"/>
</dbReference>